<dbReference type="Pfam" id="PF18759">
    <property type="entry name" value="Plavaka"/>
    <property type="match status" value="1"/>
</dbReference>
<organism evidence="2 3">
    <name type="scientific">Fomitopsis schrenkii</name>
    <name type="common">Brown rot fungus</name>
    <dbReference type="NCBI Taxonomy" id="2126942"/>
    <lineage>
        <taxon>Eukaryota</taxon>
        <taxon>Fungi</taxon>
        <taxon>Dikarya</taxon>
        <taxon>Basidiomycota</taxon>
        <taxon>Agaricomycotina</taxon>
        <taxon>Agaricomycetes</taxon>
        <taxon>Polyporales</taxon>
        <taxon>Fomitopsis</taxon>
    </lineage>
</organism>
<dbReference type="HOGENOM" id="CLU_006344_1_0_1"/>
<accession>S8E6P4</accession>
<name>S8E6P4_FOMSC</name>
<protein>
    <recommendedName>
        <fullName evidence="4">CxC2-like cysteine cluster KDZ transposase-associated domain-containing protein</fullName>
    </recommendedName>
</protein>
<reference evidence="2 3" key="1">
    <citation type="journal article" date="2012" name="Science">
        <title>The Paleozoic origin of enzymatic lignin decomposition reconstructed from 31 fungal genomes.</title>
        <authorList>
            <person name="Floudas D."/>
            <person name="Binder M."/>
            <person name="Riley R."/>
            <person name="Barry K."/>
            <person name="Blanchette R.A."/>
            <person name="Henrissat B."/>
            <person name="Martinez A.T."/>
            <person name="Otillar R."/>
            <person name="Spatafora J.W."/>
            <person name="Yadav J.S."/>
            <person name="Aerts A."/>
            <person name="Benoit I."/>
            <person name="Boyd A."/>
            <person name="Carlson A."/>
            <person name="Copeland A."/>
            <person name="Coutinho P.M."/>
            <person name="de Vries R.P."/>
            <person name="Ferreira P."/>
            <person name="Findley K."/>
            <person name="Foster B."/>
            <person name="Gaskell J."/>
            <person name="Glotzer D."/>
            <person name="Gorecki P."/>
            <person name="Heitman J."/>
            <person name="Hesse C."/>
            <person name="Hori C."/>
            <person name="Igarashi K."/>
            <person name="Jurgens J.A."/>
            <person name="Kallen N."/>
            <person name="Kersten P."/>
            <person name="Kohler A."/>
            <person name="Kuees U."/>
            <person name="Kumar T.K.A."/>
            <person name="Kuo A."/>
            <person name="LaButti K."/>
            <person name="Larrondo L.F."/>
            <person name="Lindquist E."/>
            <person name="Ling A."/>
            <person name="Lombard V."/>
            <person name="Lucas S."/>
            <person name="Lundell T."/>
            <person name="Martin R."/>
            <person name="McLaughlin D.J."/>
            <person name="Morgenstern I."/>
            <person name="Morin E."/>
            <person name="Murat C."/>
            <person name="Nagy L.G."/>
            <person name="Nolan M."/>
            <person name="Ohm R.A."/>
            <person name="Patyshakuliyeva A."/>
            <person name="Rokas A."/>
            <person name="Ruiz-Duenas F.J."/>
            <person name="Sabat G."/>
            <person name="Salamov A."/>
            <person name="Samejima M."/>
            <person name="Schmutz J."/>
            <person name="Slot J.C."/>
            <person name="St John F."/>
            <person name="Stenlid J."/>
            <person name="Sun H."/>
            <person name="Sun S."/>
            <person name="Syed K."/>
            <person name="Tsang A."/>
            <person name="Wiebenga A."/>
            <person name="Young D."/>
            <person name="Pisabarro A."/>
            <person name="Eastwood D.C."/>
            <person name="Martin F."/>
            <person name="Cullen D."/>
            <person name="Grigoriev I.V."/>
            <person name="Hibbett D.S."/>
        </authorList>
    </citation>
    <scope>NUCLEOTIDE SEQUENCE</scope>
    <source>
        <strain evidence="3">FP-58527</strain>
    </source>
</reference>
<dbReference type="OrthoDB" id="3199698at2759"/>
<evidence type="ECO:0008006" key="4">
    <source>
        <dbReference type="Google" id="ProtNLM"/>
    </source>
</evidence>
<dbReference type="STRING" id="743788.S8E6P4"/>
<feature type="region of interest" description="Disordered" evidence="1">
    <location>
        <begin position="1"/>
        <end position="23"/>
    </location>
</feature>
<sequence length="896" mass="100952">MVVDEEGEMDDRYDLEDNELQPREPQLAAVGRDCPGALKATHPLLHGDWTPFQSRLEFEVAEFLYKKDQMSQGHVTHLMDLWAASLVPYGGNPPFTNCDNMLANIDAIAHGDAPWHCFEVSYTGPFPEGDVPSWMTEKYLVWTRDILIVLHIMISNEDFDGEFDYAPYTELSPEGQRILTNLMSGNWAWRQADKITEDPTTHSAMFVPVIIGSDKTTVSVATGQNEYYPLYVSIGNVHNGVRRAHRNAVHVLAFLAIAKCDKKHQDTEAFRLFKRQLYHTSVSRILEPLRTVMETPEVVRCPDSHFRRAIYGIGPNLLDYPEQALAAGIVEGWCPVCLGHHNHLDCGLVSGRRSEGLREALINALDKKTLWEEYGIVASIIPYTNNFPRADIHELLSGDLLHQIIKPFKDHVVDWITEWITLEYGNAGASIVMSEIDRRLAVVPPFTGLRRFRQGRNFKQWTGDDSKALMKIYLAAIKGLVPSPLVRMVRAYLEYTYLIRHPIQDEDTLIRSQTALAEYHKHREFLRTSGVRPDGFSIPRQHSHSHTARHTWNFAALHGLCTSITENKHIKAVKEPWRRSNHYEALGQMLLTNQRLDKLAAARVDFAARGMLDGTCEVPQPEAPGARAMGTEDVGSRDAAAPAGQVDAVVDLGEEEEEEGVVEGPRLDAYVELARRSAPGYPRTLAALGAHLQRPDLASCVAHFLAAQYGLDPSDPSTDLAQFTKPSMRTRVHHSAVVTYHAPGDPSGIGGMRREHIRATPTWRSGAARYDCAFVNKDPMQVGFRGLFAARIRLFLSFKFESKPYECALIEWFVPVSDEPDEDTGMWVVQPEYNEDGESQPYELIHVDAIYRSAHLIGFYGESFVPTTLVASDSLDAFDAFFVNKWIDYHAHEHVH</sequence>
<evidence type="ECO:0000313" key="3">
    <source>
        <dbReference type="Proteomes" id="UP000015241"/>
    </source>
</evidence>
<keyword evidence="3" id="KW-1185">Reference proteome</keyword>
<dbReference type="InterPro" id="IPR041078">
    <property type="entry name" value="Plavaka"/>
</dbReference>
<dbReference type="Proteomes" id="UP000015241">
    <property type="component" value="Unassembled WGS sequence"/>
</dbReference>
<dbReference type="EMBL" id="KE504159">
    <property type="protein sequence ID" value="EPS99058.1"/>
    <property type="molecule type" value="Genomic_DNA"/>
</dbReference>
<dbReference type="eggNOG" id="ENOG502SM5A">
    <property type="taxonomic scope" value="Eukaryota"/>
</dbReference>
<proteinExistence type="predicted"/>
<evidence type="ECO:0000256" key="1">
    <source>
        <dbReference type="SAM" id="MobiDB-lite"/>
    </source>
</evidence>
<evidence type="ECO:0000313" key="2">
    <source>
        <dbReference type="EMBL" id="EPS99058.1"/>
    </source>
</evidence>
<dbReference type="InParanoid" id="S8E6P4"/>
<dbReference type="AlphaFoldDB" id="S8E6P4"/>
<gene>
    <name evidence="2" type="ORF">FOMPIDRAFT_1030985</name>
</gene>
<feature type="compositionally biased region" description="Acidic residues" evidence="1">
    <location>
        <begin position="1"/>
        <end position="19"/>
    </location>
</feature>